<name>L9ZH18_9EURY</name>
<reference evidence="2 3" key="1">
    <citation type="journal article" date="2014" name="PLoS Genet.">
        <title>Phylogenetically driven sequencing of extremely halophilic archaea reveals strategies for static and dynamic osmo-response.</title>
        <authorList>
            <person name="Becker E.A."/>
            <person name="Seitzer P.M."/>
            <person name="Tritt A."/>
            <person name="Larsen D."/>
            <person name="Krusor M."/>
            <person name="Yao A.I."/>
            <person name="Wu D."/>
            <person name="Madern D."/>
            <person name="Eisen J.A."/>
            <person name="Darling A.E."/>
            <person name="Facciotti M.T."/>
        </authorList>
    </citation>
    <scope>NUCLEOTIDE SEQUENCE [LARGE SCALE GENOMIC DNA]</scope>
    <source>
        <strain evidence="2 3">DSM 12281</strain>
    </source>
</reference>
<dbReference type="OrthoDB" id="17914at2157"/>
<dbReference type="Pfam" id="PF01966">
    <property type="entry name" value="HD"/>
    <property type="match status" value="1"/>
</dbReference>
<organism evidence="2 3">
    <name type="scientific">Natrialba taiwanensis DSM 12281</name>
    <dbReference type="NCBI Taxonomy" id="1230458"/>
    <lineage>
        <taxon>Archaea</taxon>
        <taxon>Methanobacteriati</taxon>
        <taxon>Methanobacteriota</taxon>
        <taxon>Stenosarchaea group</taxon>
        <taxon>Halobacteria</taxon>
        <taxon>Halobacteriales</taxon>
        <taxon>Natrialbaceae</taxon>
        <taxon>Natrialba</taxon>
    </lineage>
</organism>
<dbReference type="RefSeq" id="WP_006827966.1">
    <property type="nucleotide sequence ID" value="NZ_AOIL01000070.1"/>
</dbReference>
<keyword evidence="2" id="KW-0378">Hydrolase</keyword>
<proteinExistence type="predicted"/>
<dbReference type="PANTHER" id="PTHR33594">
    <property type="entry name" value="SUPERFAMILY HYDROLASE, PUTATIVE (AFU_ORTHOLOGUE AFUA_1G03035)-RELATED"/>
    <property type="match status" value="1"/>
</dbReference>
<sequence>MTDSTESELFGAIADRMTDKLALDASGHDVHHAWRVFSIGRRIAEREGADGLVVGAAALTHDLHRVVESEGFVHPNETLPTVREILERVDFPSEKIEPVCHCVAVHEEYDFDYGHGDEPGAETLEAAVVQDADNLDATGAVGIARAFAYGGARGNPLWTADPAPEWVAWSADESGGSTLEHFEEKLIHLRENMNTETGRRLAEERHAFLLEFHERFEREWFGAA</sequence>
<evidence type="ECO:0000259" key="1">
    <source>
        <dbReference type="SMART" id="SM00471"/>
    </source>
</evidence>
<dbReference type="PATRIC" id="fig|1230458.4.peg.4459"/>
<dbReference type="EMBL" id="AOIL01000070">
    <property type="protein sequence ID" value="ELY84882.1"/>
    <property type="molecule type" value="Genomic_DNA"/>
</dbReference>
<keyword evidence="3" id="KW-1185">Reference proteome</keyword>
<dbReference type="Proteomes" id="UP000011648">
    <property type="component" value="Unassembled WGS sequence"/>
</dbReference>
<protein>
    <submittedName>
        <fullName evidence="2">Metal dependent phosphohydrolase</fullName>
    </submittedName>
</protein>
<evidence type="ECO:0000313" key="3">
    <source>
        <dbReference type="Proteomes" id="UP000011648"/>
    </source>
</evidence>
<dbReference type="STRING" id="1230458.C484_22083"/>
<comment type="caution">
    <text evidence="2">The sequence shown here is derived from an EMBL/GenBank/DDBJ whole genome shotgun (WGS) entry which is preliminary data.</text>
</comment>
<evidence type="ECO:0000313" key="2">
    <source>
        <dbReference type="EMBL" id="ELY84882.1"/>
    </source>
</evidence>
<accession>L9ZH18</accession>
<gene>
    <name evidence="2" type="ORF">C484_22083</name>
</gene>
<dbReference type="PANTHER" id="PTHR33594:SF1">
    <property type="entry name" value="HD_PDEASE DOMAIN-CONTAINING PROTEIN"/>
    <property type="match status" value="1"/>
</dbReference>
<dbReference type="Gene3D" id="1.10.3210.50">
    <property type="match status" value="1"/>
</dbReference>
<dbReference type="GO" id="GO:0016787">
    <property type="term" value="F:hydrolase activity"/>
    <property type="evidence" value="ECO:0007669"/>
    <property type="project" value="UniProtKB-KW"/>
</dbReference>
<dbReference type="InterPro" id="IPR003607">
    <property type="entry name" value="HD/PDEase_dom"/>
</dbReference>
<dbReference type="SUPFAM" id="SSF109604">
    <property type="entry name" value="HD-domain/PDEase-like"/>
    <property type="match status" value="1"/>
</dbReference>
<dbReference type="CDD" id="cd00077">
    <property type="entry name" value="HDc"/>
    <property type="match status" value="1"/>
</dbReference>
<dbReference type="InterPro" id="IPR006674">
    <property type="entry name" value="HD_domain"/>
</dbReference>
<dbReference type="SMART" id="SM00471">
    <property type="entry name" value="HDc"/>
    <property type="match status" value="1"/>
</dbReference>
<dbReference type="AlphaFoldDB" id="L9ZH18"/>
<feature type="domain" description="HD/PDEase" evidence="1">
    <location>
        <begin position="25"/>
        <end position="147"/>
    </location>
</feature>